<proteinExistence type="predicted"/>
<evidence type="ECO:0000256" key="2">
    <source>
        <dbReference type="ARBA" id="ARBA00023125"/>
    </source>
</evidence>
<dbReference type="InterPro" id="IPR050109">
    <property type="entry name" value="HTH-type_TetR-like_transc_reg"/>
</dbReference>
<evidence type="ECO:0000256" key="3">
    <source>
        <dbReference type="ARBA" id="ARBA00023163"/>
    </source>
</evidence>
<dbReference type="Gene3D" id="1.10.357.10">
    <property type="entry name" value="Tetracycline Repressor, domain 2"/>
    <property type="match status" value="1"/>
</dbReference>
<dbReference type="InterPro" id="IPR036271">
    <property type="entry name" value="Tet_transcr_reg_TetR-rel_C_sf"/>
</dbReference>
<evidence type="ECO:0000259" key="5">
    <source>
        <dbReference type="PROSITE" id="PS50977"/>
    </source>
</evidence>
<dbReference type="SUPFAM" id="SSF48498">
    <property type="entry name" value="Tetracyclin repressor-like, C-terminal domain"/>
    <property type="match status" value="1"/>
</dbReference>
<dbReference type="PANTHER" id="PTHR30055:SF234">
    <property type="entry name" value="HTH-TYPE TRANSCRIPTIONAL REGULATOR BETI"/>
    <property type="match status" value="1"/>
</dbReference>
<protein>
    <submittedName>
        <fullName evidence="6">AcrR family transcriptional regulator</fullName>
    </submittedName>
</protein>
<gene>
    <name evidence="6" type="ORF">BC739_001425</name>
</gene>
<dbReference type="RefSeq" id="WP_025358124.1">
    <property type="nucleotide sequence ID" value="NZ_JACJID010000001.1"/>
</dbReference>
<keyword evidence="2 4" id="KW-0238">DNA-binding</keyword>
<evidence type="ECO:0000256" key="1">
    <source>
        <dbReference type="ARBA" id="ARBA00023015"/>
    </source>
</evidence>
<keyword evidence="3" id="KW-0804">Transcription</keyword>
<comment type="caution">
    <text evidence="6">The sequence shown here is derived from an EMBL/GenBank/DDBJ whole genome shotgun (WGS) entry which is preliminary data.</text>
</comment>
<accession>A0ABR6BBH7</accession>
<keyword evidence="1" id="KW-0805">Transcription regulation</keyword>
<name>A0ABR6BBH7_9PSEU</name>
<dbReference type="SUPFAM" id="SSF46689">
    <property type="entry name" value="Homeodomain-like"/>
    <property type="match status" value="1"/>
</dbReference>
<dbReference type="Proteomes" id="UP000517916">
    <property type="component" value="Unassembled WGS sequence"/>
</dbReference>
<keyword evidence="7" id="KW-1185">Reference proteome</keyword>
<organism evidence="6 7">
    <name type="scientific">Kutzneria viridogrisea</name>
    <dbReference type="NCBI Taxonomy" id="47990"/>
    <lineage>
        <taxon>Bacteria</taxon>
        <taxon>Bacillati</taxon>
        <taxon>Actinomycetota</taxon>
        <taxon>Actinomycetes</taxon>
        <taxon>Pseudonocardiales</taxon>
        <taxon>Pseudonocardiaceae</taxon>
        <taxon>Kutzneria</taxon>
    </lineage>
</organism>
<evidence type="ECO:0000256" key="4">
    <source>
        <dbReference type="PROSITE-ProRule" id="PRU00335"/>
    </source>
</evidence>
<dbReference type="PROSITE" id="PS50977">
    <property type="entry name" value="HTH_TETR_2"/>
    <property type="match status" value="1"/>
</dbReference>
<dbReference type="Pfam" id="PF00440">
    <property type="entry name" value="TetR_N"/>
    <property type="match status" value="1"/>
</dbReference>
<sequence>MRADAVRNLETVLTTGARMLADDPTASISAIAAAAGVDRRTVYRRFASRDELLFAIYDARLAAVDAAIESARLRESPVPVALHRFAEGIIEVNRRWPVELTRLRTEPTIQERRGRSTAEVAAFLQRATEEGFLRADLPDGWALRLLIQLLHLASNEDMSAPQAADLLVHTLLTGVGT</sequence>
<feature type="domain" description="HTH tetR-type" evidence="5">
    <location>
        <begin position="6"/>
        <end position="64"/>
    </location>
</feature>
<reference evidence="6 7" key="1">
    <citation type="submission" date="2020-08" db="EMBL/GenBank/DDBJ databases">
        <title>Genomic Encyclopedia of Archaeal and Bacterial Type Strains, Phase II (KMG-II): from individual species to whole genera.</title>
        <authorList>
            <person name="Goeker M."/>
        </authorList>
    </citation>
    <scope>NUCLEOTIDE SEQUENCE [LARGE SCALE GENOMIC DNA]</scope>
    <source>
        <strain evidence="6 7">DSM 43850</strain>
    </source>
</reference>
<dbReference type="EMBL" id="JACJID010000001">
    <property type="protein sequence ID" value="MBA8924228.1"/>
    <property type="molecule type" value="Genomic_DNA"/>
</dbReference>
<evidence type="ECO:0000313" key="7">
    <source>
        <dbReference type="Proteomes" id="UP000517916"/>
    </source>
</evidence>
<feature type="DNA-binding region" description="H-T-H motif" evidence="4">
    <location>
        <begin position="27"/>
        <end position="46"/>
    </location>
</feature>
<evidence type="ECO:0000313" key="6">
    <source>
        <dbReference type="EMBL" id="MBA8924228.1"/>
    </source>
</evidence>
<dbReference type="PANTHER" id="PTHR30055">
    <property type="entry name" value="HTH-TYPE TRANSCRIPTIONAL REGULATOR RUTR"/>
    <property type="match status" value="1"/>
</dbReference>
<dbReference type="InterPro" id="IPR001647">
    <property type="entry name" value="HTH_TetR"/>
</dbReference>
<dbReference type="InterPro" id="IPR009057">
    <property type="entry name" value="Homeodomain-like_sf"/>
</dbReference>